<sequence length="506" mass="58427">MNKLEDYLFWKLAHFLIHKKEYRLLRTSPSQEELWFERVENKQVPIIRLRRIDLDWSNWLARDIENSGNNGEAIRRQLVRGEANVLNLYVSAYPPVDDYDFLLSESKFLKTNVTTKVITRDTYHKEISELEYIFSEEIRFEKQEEYSSNEIEDLKNATLEKAVERIRMEKSMFENGKPLFTYVFMALQIIAYLFLEWKGGSTNTATLIKYGAKFNPLILEGQWWRFFTPILLHIGFIHLFMNTLALYYLGPTIEKIYGRMRFLLIYLFAGFSGSVASFLFTTNLSAGASGAIFGCFGALLYFGLNYRSLFLRTMGFNVLVVIAINLSLGFTIPGIDNAGHLGGLVGGFLATAVLHFPKQKKWLQKLLVLFLTVGGMGSLLWYGYANPEKITDAQSVMVLSQVYLQDENYDEAYHLLTHAIQTHHSSAELFFQLSYVEIKQNDLASAELHLKKAVDLDQYFHEAFYNLSLVSYELGNKEDSLTYAQKAAELAPEREEYQSFLNKIQE</sequence>
<dbReference type="EC" id="3.4.21.105" evidence="10"/>
<keyword evidence="4 10" id="KW-0378">Hydrolase</keyword>
<evidence type="ECO:0000256" key="7">
    <source>
        <dbReference type="PROSITE-ProRule" id="PRU00339"/>
    </source>
</evidence>
<dbReference type="SMART" id="SM00028">
    <property type="entry name" value="TPR"/>
    <property type="match status" value="3"/>
</dbReference>
<feature type="transmembrane region" description="Helical" evidence="8">
    <location>
        <begin position="179"/>
        <end position="195"/>
    </location>
</feature>
<evidence type="ECO:0000256" key="2">
    <source>
        <dbReference type="ARBA" id="ARBA00009045"/>
    </source>
</evidence>
<dbReference type="Pfam" id="PF01694">
    <property type="entry name" value="Rhomboid"/>
    <property type="match status" value="1"/>
</dbReference>
<feature type="repeat" description="TPR" evidence="7">
    <location>
        <begin position="461"/>
        <end position="494"/>
    </location>
</feature>
<keyword evidence="3 8" id="KW-0812">Transmembrane</keyword>
<dbReference type="PROSITE" id="PS50005">
    <property type="entry name" value="TPR"/>
    <property type="match status" value="1"/>
</dbReference>
<feature type="transmembrane region" description="Helical" evidence="8">
    <location>
        <begin position="262"/>
        <end position="280"/>
    </location>
</feature>
<feature type="transmembrane region" description="Helical" evidence="8">
    <location>
        <begin position="366"/>
        <end position="384"/>
    </location>
</feature>
<dbReference type="Proteomes" id="UP001589738">
    <property type="component" value="Unassembled WGS sequence"/>
</dbReference>
<dbReference type="EMBL" id="JBHLUU010000015">
    <property type="protein sequence ID" value="MFC0474451.1"/>
    <property type="molecule type" value="Genomic_DNA"/>
</dbReference>
<dbReference type="InterPro" id="IPR011990">
    <property type="entry name" value="TPR-like_helical_dom_sf"/>
</dbReference>
<dbReference type="InterPro" id="IPR019734">
    <property type="entry name" value="TPR_rpt"/>
</dbReference>
<reference evidence="10 11" key="1">
    <citation type="submission" date="2024-09" db="EMBL/GenBank/DDBJ databases">
        <authorList>
            <person name="Sun Q."/>
            <person name="Mori K."/>
        </authorList>
    </citation>
    <scope>NUCLEOTIDE SEQUENCE [LARGE SCALE GENOMIC DNA]</scope>
    <source>
        <strain evidence="10 11">CGMCC 1.9126</strain>
    </source>
</reference>
<evidence type="ECO:0000313" key="10">
    <source>
        <dbReference type="EMBL" id="MFC0474451.1"/>
    </source>
</evidence>
<dbReference type="SUPFAM" id="SSF144091">
    <property type="entry name" value="Rhomboid-like"/>
    <property type="match status" value="1"/>
</dbReference>
<dbReference type="Gene3D" id="1.20.1540.10">
    <property type="entry name" value="Rhomboid-like"/>
    <property type="match status" value="1"/>
</dbReference>
<dbReference type="PANTHER" id="PTHR43731">
    <property type="entry name" value="RHOMBOID PROTEASE"/>
    <property type="match status" value="1"/>
</dbReference>
<dbReference type="InterPro" id="IPR022764">
    <property type="entry name" value="Peptidase_S54_rhomboid_dom"/>
</dbReference>
<feature type="transmembrane region" description="Helical" evidence="8">
    <location>
        <begin position="338"/>
        <end position="354"/>
    </location>
</feature>
<feature type="transmembrane region" description="Helical" evidence="8">
    <location>
        <begin position="286"/>
        <end position="304"/>
    </location>
</feature>
<feature type="domain" description="Peptidase S54 rhomboid" evidence="9">
    <location>
        <begin position="221"/>
        <end position="354"/>
    </location>
</feature>
<accession>A0ABV6KRL8</accession>
<dbReference type="SUPFAM" id="SSF48452">
    <property type="entry name" value="TPR-like"/>
    <property type="match status" value="1"/>
</dbReference>
<name>A0ABV6KRL8_9BACI</name>
<dbReference type="Pfam" id="PF13181">
    <property type="entry name" value="TPR_8"/>
    <property type="match status" value="1"/>
</dbReference>
<feature type="transmembrane region" description="Helical" evidence="8">
    <location>
        <begin position="316"/>
        <end position="332"/>
    </location>
</feature>
<evidence type="ECO:0000256" key="6">
    <source>
        <dbReference type="ARBA" id="ARBA00023136"/>
    </source>
</evidence>
<keyword evidence="7" id="KW-0802">TPR repeat</keyword>
<evidence type="ECO:0000256" key="1">
    <source>
        <dbReference type="ARBA" id="ARBA00004141"/>
    </source>
</evidence>
<comment type="caution">
    <text evidence="10">The sequence shown here is derived from an EMBL/GenBank/DDBJ whole genome shotgun (WGS) entry which is preliminary data.</text>
</comment>
<evidence type="ECO:0000256" key="8">
    <source>
        <dbReference type="SAM" id="Phobius"/>
    </source>
</evidence>
<keyword evidence="5 8" id="KW-1133">Transmembrane helix</keyword>
<organism evidence="10 11">
    <name type="scientific">Robertmurraya beringensis</name>
    <dbReference type="NCBI Taxonomy" id="641660"/>
    <lineage>
        <taxon>Bacteria</taxon>
        <taxon>Bacillati</taxon>
        <taxon>Bacillota</taxon>
        <taxon>Bacilli</taxon>
        <taxon>Bacillales</taxon>
        <taxon>Bacillaceae</taxon>
        <taxon>Robertmurraya</taxon>
    </lineage>
</organism>
<comment type="subcellular location">
    <subcellularLocation>
        <location evidence="1">Membrane</location>
        <topology evidence="1">Multi-pass membrane protein</topology>
    </subcellularLocation>
</comment>
<dbReference type="InterPro" id="IPR035952">
    <property type="entry name" value="Rhomboid-like_sf"/>
</dbReference>
<proteinExistence type="inferred from homology"/>
<evidence type="ECO:0000256" key="5">
    <source>
        <dbReference type="ARBA" id="ARBA00022989"/>
    </source>
</evidence>
<protein>
    <submittedName>
        <fullName evidence="10">Rhomboid family intramembrane serine protease</fullName>
        <ecNumber evidence="10">3.4.21.105</ecNumber>
    </submittedName>
</protein>
<keyword evidence="11" id="KW-1185">Reference proteome</keyword>
<keyword evidence="6 8" id="KW-0472">Membrane</keyword>
<evidence type="ECO:0000256" key="3">
    <source>
        <dbReference type="ARBA" id="ARBA00022692"/>
    </source>
</evidence>
<dbReference type="RefSeq" id="WP_377057632.1">
    <property type="nucleotide sequence ID" value="NZ_JBHLUU010000015.1"/>
</dbReference>
<feature type="transmembrane region" description="Helical" evidence="8">
    <location>
        <begin position="230"/>
        <end position="250"/>
    </location>
</feature>
<evidence type="ECO:0000256" key="4">
    <source>
        <dbReference type="ARBA" id="ARBA00022801"/>
    </source>
</evidence>
<gene>
    <name evidence="10" type="ORF">ACFFHF_03950</name>
</gene>
<dbReference type="PANTHER" id="PTHR43731:SF14">
    <property type="entry name" value="PRESENILIN-ASSOCIATED RHOMBOID-LIKE PROTEIN, MITOCHONDRIAL"/>
    <property type="match status" value="1"/>
</dbReference>
<dbReference type="InterPro" id="IPR050925">
    <property type="entry name" value="Rhomboid_protease_S54"/>
</dbReference>
<dbReference type="Gene3D" id="1.25.40.10">
    <property type="entry name" value="Tetratricopeptide repeat domain"/>
    <property type="match status" value="1"/>
</dbReference>
<dbReference type="GO" id="GO:0006508">
    <property type="term" value="P:proteolysis"/>
    <property type="evidence" value="ECO:0007669"/>
    <property type="project" value="UniProtKB-KW"/>
</dbReference>
<evidence type="ECO:0000313" key="11">
    <source>
        <dbReference type="Proteomes" id="UP001589738"/>
    </source>
</evidence>
<comment type="similarity">
    <text evidence="2">Belongs to the peptidase S54 family.</text>
</comment>
<keyword evidence="10" id="KW-0645">Protease</keyword>
<dbReference type="GO" id="GO:0008233">
    <property type="term" value="F:peptidase activity"/>
    <property type="evidence" value="ECO:0007669"/>
    <property type="project" value="UniProtKB-KW"/>
</dbReference>
<evidence type="ECO:0000259" key="9">
    <source>
        <dbReference type="Pfam" id="PF01694"/>
    </source>
</evidence>